<evidence type="ECO:0000259" key="6">
    <source>
        <dbReference type="Pfam" id="PF13476"/>
    </source>
</evidence>
<evidence type="ECO:0000313" key="8">
    <source>
        <dbReference type="Proteomes" id="UP000410492"/>
    </source>
</evidence>
<evidence type="ECO:0000256" key="4">
    <source>
        <dbReference type="SAM" id="Coils"/>
    </source>
</evidence>
<dbReference type="Pfam" id="PF13476">
    <property type="entry name" value="AAA_23"/>
    <property type="match status" value="1"/>
</dbReference>
<feature type="domain" description="Rad50/SbcC-type AAA" evidence="6">
    <location>
        <begin position="9"/>
        <end position="196"/>
    </location>
</feature>
<dbReference type="Gene3D" id="3.40.50.300">
    <property type="entry name" value="P-loop containing nucleotide triphosphate hydrolases"/>
    <property type="match status" value="1"/>
</dbReference>
<reference evidence="7 8" key="1">
    <citation type="submission" date="2019-01" db="EMBL/GenBank/DDBJ databases">
        <authorList>
            <person name="Sayadi A."/>
        </authorList>
    </citation>
    <scope>NUCLEOTIDE SEQUENCE [LARGE SCALE GENOMIC DNA]</scope>
</reference>
<evidence type="ECO:0000256" key="3">
    <source>
        <dbReference type="ARBA" id="ARBA00023054"/>
    </source>
</evidence>
<evidence type="ECO:0000256" key="1">
    <source>
        <dbReference type="ARBA" id="ARBA00010171"/>
    </source>
</evidence>
<evidence type="ECO:0000313" key="7">
    <source>
        <dbReference type="EMBL" id="VEN52794.1"/>
    </source>
</evidence>
<dbReference type="GO" id="GO:0030915">
    <property type="term" value="C:Smc5-Smc6 complex"/>
    <property type="evidence" value="ECO:0007669"/>
    <property type="project" value="TreeGrafter"/>
</dbReference>
<dbReference type="InterPro" id="IPR027417">
    <property type="entry name" value="P-loop_NTPase"/>
</dbReference>
<accession>A0A653D0A9</accession>
<feature type="coiled-coil region" evidence="4">
    <location>
        <begin position="608"/>
        <end position="656"/>
    </location>
</feature>
<dbReference type="PANTHER" id="PTHR45916:SF1">
    <property type="entry name" value="STRUCTURAL MAINTENANCE OF CHROMOSOMES PROTEIN 5"/>
    <property type="match status" value="1"/>
</dbReference>
<comment type="similarity">
    <text evidence="1">Belongs to the SMC family. SMC5 subfamily.</text>
</comment>
<protein>
    <recommendedName>
        <fullName evidence="2">Structural maintenance of chromosomes protein 5</fullName>
    </recommendedName>
</protein>
<dbReference type="GO" id="GO:0005634">
    <property type="term" value="C:nucleus"/>
    <property type="evidence" value="ECO:0007669"/>
    <property type="project" value="TreeGrafter"/>
</dbReference>
<sequence length="707" mass="82722">MFKPGSVRKVEVKNFVTYSYVEMYPGPNLNMLIGPNGTGKSTIVAAIILGLGGSPKTVGRGHKISEYVKRGCETAIINIHLQGTRENRFHKITREFDFRDRSAWKLDDKNVKLDDVLNLIKEYNIQVDNLCQFLPQDKVQDFAKLNKQELLKETQKALCRFDLLEKQDQLIEYRAQHVQLHQSLDKHTKKLNEAEQANSLLEGRVQSFNKKKEFDLMIENIDRKVAWRQYVEVKDQLIEIKNDRNEAQKVCDRYKDLLKPAEQKIIKAKNEITDKQQGHNRTKQIIKNVENSLNTNFEKVEAMKHNIQNITDDMNGKLAEMEQWQKEIENAMKKLDDMKELQKQFKEKCSANAKAKQTLTMELNKLASHQKSLQNRKEEILQTKQDLIIQMRGLQNEISRLENVKQRRLQYLQRINPDAYKAVNWLENNRHLFEDQIFDPMMLEINVLNNQHSKYVENVVSTRDRLAFTCVNKRDMNKLIKCLRESQKLSVNVIHSDYDPNQGNKFQPNIPIEKLRKFGFYTYVNNLFTAPEPIMHYLCKTYNLHNIPIGDQTTDQCYDEVPPQIRNFFGDKCKYIISHSKYTNAKSTKLTQVYSDGALSLSMDIVKMDQLKGQIEEIQRSVQKYENECATIDGHYKKIQEKIDTMRGQQRAFQKEQQDAAAVDSRIEITERKIREMQQSKKSPEEIQSEAKAQARAYVKNMESVQV</sequence>
<dbReference type="PANTHER" id="PTHR45916">
    <property type="entry name" value="STRUCTURAL MAINTENANCE OF CHROMOSOMES PROTEIN 5"/>
    <property type="match status" value="1"/>
</dbReference>
<dbReference type="EMBL" id="CAACVG010009296">
    <property type="protein sequence ID" value="VEN52794.1"/>
    <property type="molecule type" value="Genomic_DNA"/>
</dbReference>
<dbReference type="OrthoDB" id="10254973at2759"/>
<keyword evidence="3 4" id="KW-0175">Coiled coil</keyword>
<dbReference type="GO" id="GO:0003697">
    <property type="term" value="F:single-stranded DNA binding"/>
    <property type="evidence" value="ECO:0007669"/>
    <property type="project" value="TreeGrafter"/>
</dbReference>
<evidence type="ECO:0000256" key="2">
    <source>
        <dbReference type="ARBA" id="ARBA00018687"/>
    </source>
</evidence>
<feature type="coiled-coil region" evidence="4">
    <location>
        <begin position="307"/>
        <end position="404"/>
    </location>
</feature>
<dbReference type="InterPro" id="IPR038729">
    <property type="entry name" value="Rad50/SbcC_AAA"/>
</dbReference>
<dbReference type="GO" id="GO:0016887">
    <property type="term" value="F:ATP hydrolysis activity"/>
    <property type="evidence" value="ECO:0007669"/>
    <property type="project" value="InterPro"/>
</dbReference>
<feature type="coiled-coil region" evidence="4">
    <location>
        <begin position="177"/>
        <end position="250"/>
    </location>
</feature>
<dbReference type="SUPFAM" id="SSF52540">
    <property type="entry name" value="P-loop containing nucleoside triphosphate hydrolases"/>
    <property type="match status" value="1"/>
</dbReference>
<name>A0A653D0A9_CALMS</name>
<feature type="compositionally biased region" description="Basic and acidic residues" evidence="5">
    <location>
        <begin position="675"/>
        <end position="685"/>
    </location>
</feature>
<dbReference type="AlphaFoldDB" id="A0A653D0A9"/>
<feature type="region of interest" description="Disordered" evidence="5">
    <location>
        <begin position="675"/>
        <end position="694"/>
    </location>
</feature>
<evidence type="ECO:0000256" key="5">
    <source>
        <dbReference type="SAM" id="MobiDB-lite"/>
    </source>
</evidence>
<organism evidence="7 8">
    <name type="scientific">Callosobruchus maculatus</name>
    <name type="common">Southern cowpea weevil</name>
    <name type="synonym">Pulse bruchid</name>
    <dbReference type="NCBI Taxonomy" id="64391"/>
    <lineage>
        <taxon>Eukaryota</taxon>
        <taxon>Metazoa</taxon>
        <taxon>Ecdysozoa</taxon>
        <taxon>Arthropoda</taxon>
        <taxon>Hexapoda</taxon>
        <taxon>Insecta</taxon>
        <taxon>Pterygota</taxon>
        <taxon>Neoptera</taxon>
        <taxon>Endopterygota</taxon>
        <taxon>Coleoptera</taxon>
        <taxon>Polyphaga</taxon>
        <taxon>Cucujiformia</taxon>
        <taxon>Chrysomeloidea</taxon>
        <taxon>Chrysomelidae</taxon>
        <taxon>Bruchinae</taxon>
        <taxon>Bruchini</taxon>
        <taxon>Callosobruchus</taxon>
    </lineage>
</organism>
<gene>
    <name evidence="7" type="ORF">CALMAC_LOCUS12804</name>
</gene>
<dbReference type="GO" id="GO:0000724">
    <property type="term" value="P:double-strand break repair via homologous recombination"/>
    <property type="evidence" value="ECO:0007669"/>
    <property type="project" value="TreeGrafter"/>
</dbReference>
<proteinExistence type="inferred from homology"/>
<feature type="non-terminal residue" evidence="7">
    <location>
        <position position="707"/>
    </location>
</feature>
<dbReference type="Proteomes" id="UP000410492">
    <property type="component" value="Unassembled WGS sequence"/>
</dbReference>
<keyword evidence="8" id="KW-1185">Reference proteome</keyword>